<protein>
    <recommendedName>
        <fullName evidence="4">Carboxypeptidase regulatory-like domain-containing protein</fullName>
    </recommendedName>
</protein>
<feature type="signal peptide" evidence="1">
    <location>
        <begin position="1"/>
        <end position="18"/>
    </location>
</feature>
<keyword evidence="1" id="KW-0732">Signal</keyword>
<gene>
    <name evidence="2" type="ORF">ICJ84_12690</name>
</gene>
<organism evidence="2 3">
    <name type="scientific">Aestuariibaculum suncheonense</name>
    <dbReference type="NCBI Taxonomy" id="1028745"/>
    <lineage>
        <taxon>Bacteria</taxon>
        <taxon>Pseudomonadati</taxon>
        <taxon>Bacteroidota</taxon>
        <taxon>Flavobacteriia</taxon>
        <taxon>Flavobacteriales</taxon>
        <taxon>Flavobacteriaceae</taxon>
    </lineage>
</organism>
<keyword evidence="3" id="KW-1185">Reference proteome</keyword>
<feature type="chain" id="PRO_5035308090" description="Carboxypeptidase regulatory-like domain-containing protein" evidence="1">
    <location>
        <begin position="19"/>
        <end position="249"/>
    </location>
</feature>
<dbReference type="EMBL" id="JACVXC010000005">
    <property type="protein sequence ID" value="MBD0836295.1"/>
    <property type="molecule type" value="Genomic_DNA"/>
</dbReference>
<name>A0A8J6UC16_9FLAO</name>
<evidence type="ECO:0000313" key="3">
    <source>
        <dbReference type="Proteomes" id="UP000602057"/>
    </source>
</evidence>
<accession>A0A8J6UC16</accession>
<comment type="caution">
    <text evidence="2">The sequence shown here is derived from an EMBL/GenBank/DDBJ whole genome shotgun (WGS) entry which is preliminary data.</text>
</comment>
<proteinExistence type="predicted"/>
<evidence type="ECO:0000256" key="1">
    <source>
        <dbReference type="SAM" id="SignalP"/>
    </source>
</evidence>
<evidence type="ECO:0000313" key="2">
    <source>
        <dbReference type="EMBL" id="MBD0836295.1"/>
    </source>
</evidence>
<reference evidence="2" key="1">
    <citation type="journal article" date="2013" name="Int. J. Syst. Evol. Microbiol.">
        <title>Aestuariibaculum suncheonense gen. nov., sp. nov., a marine bacterium of the family Flavobacteriaceae isolated from a tidal flat and emended descriptions of the genera Gaetbulibacter and Tamlana.</title>
        <authorList>
            <person name="Jeong S.H."/>
            <person name="Park M.S."/>
            <person name="Jin H.M."/>
            <person name="Lee K."/>
            <person name="Park W."/>
            <person name="Jeon C.O."/>
        </authorList>
    </citation>
    <scope>NUCLEOTIDE SEQUENCE</scope>
    <source>
        <strain evidence="2">SC17</strain>
    </source>
</reference>
<dbReference type="PROSITE" id="PS51257">
    <property type="entry name" value="PROKAR_LIPOPROTEIN"/>
    <property type="match status" value="1"/>
</dbReference>
<reference evidence="2" key="2">
    <citation type="submission" date="2020-09" db="EMBL/GenBank/DDBJ databases">
        <authorList>
            <person name="Wu Z."/>
        </authorList>
    </citation>
    <scope>NUCLEOTIDE SEQUENCE</scope>
    <source>
        <strain evidence="2">SC17</strain>
    </source>
</reference>
<dbReference type="RefSeq" id="WP_188216793.1">
    <property type="nucleotide sequence ID" value="NZ_BAABGH010000002.1"/>
</dbReference>
<sequence>MKKLVGVLLLFLLVGCFTEDTTDEVCSLDCTTISGRFVTTDGQGLPDVNLSFQYESGFMFLFYKRFIADLTTDSNGYFHHQFYVKPEELDPEKIGHFELIPDVNSLNIREDIITPDLISYLNLNKWVKIQSRDAVIEVVYNLPKKRWLVVNLNNFIPEQEGDYFSVRSVFPYGLKNEESYDEVFETEFNLVVSKDLFKASNLNNAFKVLVAEGEINRIEVAKMKGGEYSAQNIMLEVGEGDLEEITLEY</sequence>
<evidence type="ECO:0008006" key="4">
    <source>
        <dbReference type="Google" id="ProtNLM"/>
    </source>
</evidence>
<dbReference type="AlphaFoldDB" id="A0A8J6UC16"/>
<dbReference type="Proteomes" id="UP000602057">
    <property type="component" value="Unassembled WGS sequence"/>
</dbReference>